<name>A0A6C0KU52_9ZZZZ</name>
<sequence length="137" mass="16128">MKLFLFSLLFFLSIVFVLLTANRIYEKFVEDDPMLIDIRKTLEPVFPDINTVILLKGKKSYTINKKKIHLCLFDKDGKYYDKNMLIYVTLHELAHVRCDEVGHTDKFHTIFSDILDTAAKNGIYDPKKPIIKNYCEY</sequence>
<dbReference type="Gene3D" id="3.30.2010.10">
    <property type="entry name" value="Metalloproteases ('zincins'), catalytic domain"/>
    <property type="match status" value="1"/>
</dbReference>
<protein>
    <recommendedName>
        <fullName evidence="2">WLM domain-containing protein</fullName>
    </recommendedName>
</protein>
<dbReference type="AlphaFoldDB" id="A0A6C0KU52"/>
<proteinExistence type="predicted"/>
<evidence type="ECO:0000313" key="1">
    <source>
        <dbReference type="EMBL" id="QHU20217.1"/>
    </source>
</evidence>
<reference evidence="1" key="1">
    <citation type="journal article" date="2020" name="Nature">
        <title>Giant virus diversity and host interactions through global metagenomics.</title>
        <authorList>
            <person name="Schulz F."/>
            <person name="Roux S."/>
            <person name="Paez-Espino D."/>
            <person name="Jungbluth S."/>
            <person name="Walsh D.A."/>
            <person name="Denef V.J."/>
            <person name="McMahon K.D."/>
            <person name="Konstantinidis K.T."/>
            <person name="Eloe-Fadrosh E.A."/>
            <person name="Kyrpides N.C."/>
            <person name="Woyke T."/>
        </authorList>
    </citation>
    <scope>NUCLEOTIDE SEQUENCE</scope>
    <source>
        <strain evidence="1">GVMAG-S-3300013014-136</strain>
    </source>
</reference>
<evidence type="ECO:0008006" key="2">
    <source>
        <dbReference type="Google" id="ProtNLM"/>
    </source>
</evidence>
<dbReference type="EMBL" id="MN740964">
    <property type="protein sequence ID" value="QHU20217.1"/>
    <property type="molecule type" value="Genomic_DNA"/>
</dbReference>
<organism evidence="1">
    <name type="scientific">viral metagenome</name>
    <dbReference type="NCBI Taxonomy" id="1070528"/>
    <lineage>
        <taxon>unclassified sequences</taxon>
        <taxon>metagenomes</taxon>
        <taxon>organismal metagenomes</taxon>
    </lineage>
</organism>
<accession>A0A6C0KU52</accession>